<reference evidence="4" key="1">
    <citation type="submission" date="2025-08" db="UniProtKB">
        <authorList>
            <consortium name="Ensembl"/>
        </authorList>
    </citation>
    <scope>IDENTIFICATION</scope>
</reference>
<dbReference type="InterPro" id="IPR035979">
    <property type="entry name" value="RBD_domain_sf"/>
</dbReference>
<keyword evidence="1 2" id="KW-0694">RNA-binding</keyword>
<name>A0A8C2X4Q0_CYCLU</name>
<organism evidence="4 5">
    <name type="scientific">Cyclopterus lumpus</name>
    <name type="common">Lumpsucker</name>
    <dbReference type="NCBI Taxonomy" id="8103"/>
    <lineage>
        <taxon>Eukaryota</taxon>
        <taxon>Metazoa</taxon>
        <taxon>Chordata</taxon>
        <taxon>Craniata</taxon>
        <taxon>Vertebrata</taxon>
        <taxon>Euteleostomi</taxon>
        <taxon>Actinopterygii</taxon>
        <taxon>Neopterygii</taxon>
        <taxon>Teleostei</taxon>
        <taxon>Neoteleostei</taxon>
        <taxon>Acanthomorphata</taxon>
        <taxon>Eupercaria</taxon>
        <taxon>Perciformes</taxon>
        <taxon>Cottioidei</taxon>
        <taxon>Cottales</taxon>
        <taxon>Cyclopteridae</taxon>
        <taxon>Cyclopterus</taxon>
    </lineage>
</organism>
<dbReference type="PANTHER" id="PTHR48034">
    <property type="entry name" value="TRANSFORMER-2 SEX-DETERMINING PROTEIN-RELATED"/>
    <property type="match status" value="1"/>
</dbReference>
<dbReference type="InterPro" id="IPR003954">
    <property type="entry name" value="RRM_euk-type"/>
</dbReference>
<dbReference type="GeneTree" id="ENSGT00940000170607"/>
<evidence type="ECO:0000313" key="4">
    <source>
        <dbReference type="Ensembl" id="ENSCLMP00005011351.1"/>
    </source>
</evidence>
<feature type="domain" description="RRM" evidence="3">
    <location>
        <begin position="86"/>
        <end position="163"/>
    </location>
</feature>
<dbReference type="PROSITE" id="PS50102">
    <property type="entry name" value="RRM"/>
    <property type="match status" value="2"/>
</dbReference>
<dbReference type="InterPro" id="IPR050441">
    <property type="entry name" value="RBM"/>
</dbReference>
<dbReference type="SMART" id="SM00361">
    <property type="entry name" value="RRM_1"/>
    <property type="match status" value="2"/>
</dbReference>
<evidence type="ECO:0000256" key="1">
    <source>
        <dbReference type="ARBA" id="ARBA00022884"/>
    </source>
</evidence>
<feature type="domain" description="RRM" evidence="3">
    <location>
        <begin position="10"/>
        <end position="86"/>
    </location>
</feature>
<proteinExistence type="predicted"/>
<protein>
    <recommendedName>
        <fullName evidence="3">RRM domain-containing protein</fullName>
    </recommendedName>
</protein>
<dbReference type="Gene3D" id="3.30.70.330">
    <property type="match status" value="2"/>
</dbReference>
<sequence length="231" mass="26166">RVNSSRQCNGKLFVGGLSSDTTDESLAEAFGKYGAIENCVVIMDRETNRSRGFGFVTYVNPEDAKDAKDAMDGKDLDRTRVTNPEGKLFVGGLSFDTDNEMLRGAFEKYGAIENCVVIMDRETSRSRGFGFVTYVNPEDAKDAKDAMDGKDLDNLFFVHSSNKPCYQFHLRALCFVYIEFLDGGFIKMRWEPTTGANTWSHRGHFRNPCTVRSDGLLFKRCYSSIYYKYII</sequence>
<evidence type="ECO:0000259" key="3">
    <source>
        <dbReference type="PROSITE" id="PS50102"/>
    </source>
</evidence>
<dbReference type="Proteomes" id="UP000694565">
    <property type="component" value="Unplaced"/>
</dbReference>
<reference evidence="4" key="2">
    <citation type="submission" date="2025-09" db="UniProtKB">
        <authorList>
            <consortium name="Ensembl"/>
        </authorList>
    </citation>
    <scope>IDENTIFICATION</scope>
</reference>
<dbReference type="InterPro" id="IPR000504">
    <property type="entry name" value="RRM_dom"/>
</dbReference>
<keyword evidence="5" id="KW-1185">Reference proteome</keyword>
<dbReference type="Pfam" id="PF00076">
    <property type="entry name" value="RRM_1"/>
    <property type="match status" value="2"/>
</dbReference>
<dbReference type="Ensembl" id="ENSCLMT00005012223.1">
    <property type="protein sequence ID" value="ENSCLMP00005011351.1"/>
    <property type="gene ID" value="ENSCLMG00005006171.1"/>
</dbReference>
<dbReference type="SUPFAM" id="SSF54928">
    <property type="entry name" value="RNA-binding domain, RBD"/>
    <property type="match status" value="2"/>
</dbReference>
<dbReference type="SMART" id="SM00360">
    <property type="entry name" value="RRM"/>
    <property type="match status" value="2"/>
</dbReference>
<dbReference type="GO" id="GO:0003723">
    <property type="term" value="F:RNA binding"/>
    <property type="evidence" value="ECO:0007669"/>
    <property type="project" value="UniProtKB-UniRule"/>
</dbReference>
<evidence type="ECO:0000256" key="2">
    <source>
        <dbReference type="PROSITE-ProRule" id="PRU00176"/>
    </source>
</evidence>
<evidence type="ECO:0000313" key="5">
    <source>
        <dbReference type="Proteomes" id="UP000694565"/>
    </source>
</evidence>
<dbReference type="AlphaFoldDB" id="A0A8C2X4Q0"/>
<accession>A0A8C2X4Q0</accession>
<dbReference type="InterPro" id="IPR012677">
    <property type="entry name" value="Nucleotide-bd_a/b_plait_sf"/>
</dbReference>